<dbReference type="RefSeq" id="WP_059397970.1">
    <property type="nucleotide sequence ID" value="NZ_LHOY01000033.1"/>
</dbReference>
<protein>
    <submittedName>
        <fullName evidence="1">Uncharacterized protein</fullName>
    </submittedName>
</protein>
<dbReference type="EMBL" id="LHOY01000033">
    <property type="protein sequence ID" value="KPG72887.1"/>
    <property type="molecule type" value="Genomic_DNA"/>
</dbReference>
<keyword evidence="2" id="KW-1185">Reference proteome</keyword>
<organism evidence="1 2">
    <name type="scientific">Pseudomonas libanensis</name>
    <dbReference type="NCBI Taxonomy" id="75588"/>
    <lineage>
        <taxon>Bacteria</taxon>
        <taxon>Pseudomonadati</taxon>
        <taxon>Pseudomonadota</taxon>
        <taxon>Gammaproteobacteria</taxon>
        <taxon>Pseudomonadales</taxon>
        <taxon>Pseudomonadaceae</taxon>
        <taxon>Pseudomonas</taxon>
    </lineage>
</organism>
<sequence>MVRKPKKRCKPHNLQARIARSCRSLLVSNHVAVVNIDPSGRQGMINYKSLKNIAPGKTGQAVCGIPHRWTIYLSALCIDALGDRYSKSMEVAPDGVYLSDHLEDVIEHCYKKLRDQANQSQMVASGWIAIPDTLSLGEEHAARSFEAVGAWRQVKVDSCAA</sequence>
<dbReference type="Proteomes" id="UP000037820">
    <property type="component" value="Unassembled WGS sequence"/>
</dbReference>
<proteinExistence type="predicted"/>
<comment type="caution">
    <text evidence="1">The sequence shown here is derived from an EMBL/GenBank/DDBJ whole genome shotgun (WGS) entry which is preliminary data.</text>
</comment>
<evidence type="ECO:0000313" key="1">
    <source>
        <dbReference type="EMBL" id="KPG72887.1"/>
    </source>
</evidence>
<evidence type="ECO:0000313" key="2">
    <source>
        <dbReference type="Proteomes" id="UP000037820"/>
    </source>
</evidence>
<gene>
    <name evidence="1" type="ORF">AEQ48_20485</name>
</gene>
<reference evidence="1 2" key="1">
    <citation type="submission" date="2015-07" db="EMBL/GenBank/DDBJ databases">
        <title>Whole genome sequencing of endophytes isolated from poison ivy (Toxicodendron radicans).</title>
        <authorList>
            <person name="Tran P.N."/>
            <person name="Lee Y.P."/>
            <person name="Gan H.M."/>
            <person name="Savka M.A."/>
        </authorList>
    </citation>
    <scope>NUCLEOTIDE SEQUENCE [LARGE SCALE GENOMIC DNA]</scope>
    <source>
        <strain evidence="1 2">RIT-PI-g</strain>
    </source>
</reference>
<accession>A0ABR5M3Y8</accession>
<name>A0ABR5M3Y8_9PSED</name>